<dbReference type="InterPro" id="IPR007412">
    <property type="entry name" value="FlgM"/>
</dbReference>
<sequence length="89" mass="10083">MKITGISVNKVINIYETNKSKNVQSKKVCKKDTLEISKLGKELCTFENGEVSSTRPEKIQEIKNQIANGTYKVDSKLIAKRMLSKYKNS</sequence>
<keyword evidence="8" id="KW-0282">Flagellum</keyword>
<evidence type="ECO:0000256" key="3">
    <source>
        <dbReference type="ARBA" id="ARBA00022491"/>
    </source>
</evidence>
<gene>
    <name evidence="8" type="ORF">Z968_04715</name>
</gene>
<dbReference type="InterPro" id="IPR035890">
    <property type="entry name" value="Anti-sigma-28_factor_FlgM_sf"/>
</dbReference>
<keyword evidence="8" id="KW-0969">Cilium</keyword>
<keyword evidence="6" id="KW-0804">Transcription</keyword>
<keyword evidence="5" id="KW-0805">Transcription regulation</keyword>
<dbReference type="NCBIfam" id="TIGR03824">
    <property type="entry name" value="FlgM_jcvi"/>
    <property type="match status" value="1"/>
</dbReference>
<dbReference type="RefSeq" id="WP_039253974.1">
    <property type="nucleotide sequence ID" value="NZ_JENJ01000015.1"/>
</dbReference>
<organism evidence="8 9">
    <name type="scientific">Clostridium novyi A str. 4552</name>
    <dbReference type="NCBI Taxonomy" id="1444289"/>
    <lineage>
        <taxon>Bacteria</taxon>
        <taxon>Bacillati</taxon>
        <taxon>Bacillota</taxon>
        <taxon>Clostridia</taxon>
        <taxon>Eubacteriales</taxon>
        <taxon>Clostridiaceae</taxon>
        <taxon>Clostridium</taxon>
    </lineage>
</organism>
<reference evidence="8 9" key="1">
    <citation type="submission" date="2014-01" db="EMBL/GenBank/DDBJ databases">
        <title>Plasmidome dynamics in the species complex Clostridium novyi sensu lato converts strains of independent lineages into distinctly different pathogens.</title>
        <authorList>
            <person name="Skarin H."/>
            <person name="Segerman B."/>
        </authorList>
    </citation>
    <scope>NUCLEOTIDE SEQUENCE [LARGE SCALE GENOMIC DNA]</scope>
    <source>
        <strain evidence="8 9">4552</strain>
    </source>
</reference>
<dbReference type="Proteomes" id="UP000030012">
    <property type="component" value="Unassembled WGS sequence"/>
</dbReference>
<dbReference type="GO" id="GO:0044781">
    <property type="term" value="P:bacterial-type flagellum organization"/>
    <property type="evidence" value="ECO:0007669"/>
    <property type="project" value="UniProtKB-KW"/>
</dbReference>
<dbReference type="Pfam" id="PF04316">
    <property type="entry name" value="FlgM"/>
    <property type="match status" value="1"/>
</dbReference>
<dbReference type="OrthoDB" id="2112800at2"/>
<accession>A0A0A0I9L2</accession>
<evidence type="ECO:0000313" key="8">
    <source>
        <dbReference type="EMBL" id="KGM97011.1"/>
    </source>
</evidence>
<dbReference type="SUPFAM" id="SSF101498">
    <property type="entry name" value="Anti-sigma factor FlgM"/>
    <property type="match status" value="1"/>
</dbReference>
<evidence type="ECO:0000256" key="1">
    <source>
        <dbReference type="ARBA" id="ARBA00005322"/>
    </source>
</evidence>
<dbReference type="AlphaFoldDB" id="A0A0A0I9L2"/>
<keyword evidence="4" id="KW-1005">Bacterial flagellum biogenesis</keyword>
<feature type="domain" description="Anti-sigma-28 factor FlgM C-terminal" evidence="7">
    <location>
        <begin position="32"/>
        <end position="83"/>
    </location>
</feature>
<proteinExistence type="inferred from homology"/>
<evidence type="ECO:0000259" key="7">
    <source>
        <dbReference type="Pfam" id="PF04316"/>
    </source>
</evidence>
<dbReference type="InterPro" id="IPR031316">
    <property type="entry name" value="FlgM_C"/>
</dbReference>
<name>A0A0A0I9L2_CLONO</name>
<evidence type="ECO:0000256" key="4">
    <source>
        <dbReference type="ARBA" id="ARBA00022795"/>
    </source>
</evidence>
<dbReference type="EMBL" id="JENJ01000015">
    <property type="protein sequence ID" value="KGM97011.1"/>
    <property type="molecule type" value="Genomic_DNA"/>
</dbReference>
<comment type="caution">
    <text evidence="8">The sequence shown here is derived from an EMBL/GenBank/DDBJ whole genome shotgun (WGS) entry which is preliminary data.</text>
</comment>
<evidence type="ECO:0000256" key="2">
    <source>
        <dbReference type="ARBA" id="ARBA00017823"/>
    </source>
</evidence>
<evidence type="ECO:0000256" key="6">
    <source>
        <dbReference type="ARBA" id="ARBA00023163"/>
    </source>
</evidence>
<comment type="similarity">
    <text evidence="1">Belongs to the FlgM family.</text>
</comment>
<evidence type="ECO:0000313" key="9">
    <source>
        <dbReference type="Proteomes" id="UP000030012"/>
    </source>
</evidence>
<keyword evidence="3" id="KW-0678">Repressor</keyword>
<protein>
    <recommendedName>
        <fullName evidence="2">Negative regulator of flagellin synthesis</fullName>
    </recommendedName>
</protein>
<dbReference type="GO" id="GO:0045892">
    <property type="term" value="P:negative regulation of DNA-templated transcription"/>
    <property type="evidence" value="ECO:0007669"/>
    <property type="project" value="InterPro"/>
</dbReference>
<evidence type="ECO:0000256" key="5">
    <source>
        <dbReference type="ARBA" id="ARBA00023015"/>
    </source>
</evidence>
<keyword evidence="8" id="KW-0966">Cell projection</keyword>